<evidence type="ECO:0000259" key="1">
    <source>
        <dbReference type="PROSITE" id="PS51750"/>
    </source>
</evidence>
<dbReference type="SMART" id="SM01040">
    <property type="entry name" value="Bro-N"/>
    <property type="match status" value="1"/>
</dbReference>
<dbReference type="Pfam" id="PF02498">
    <property type="entry name" value="Bro-N"/>
    <property type="match status" value="1"/>
</dbReference>
<dbReference type="PANTHER" id="PTHR36180">
    <property type="entry name" value="DNA-BINDING PROTEIN-RELATED-RELATED"/>
    <property type="match status" value="1"/>
</dbReference>
<proteinExistence type="predicted"/>
<protein>
    <submittedName>
        <fullName evidence="2">Prophage antirepressor</fullName>
    </submittedName>
</protein>
<dbReference type="PROSITE" id="PS51750">
    <property type="entry name" value="BRO_N"/>
    <property type="match status" value="1"/>
</dbReference>
<reference evidence="3" key="1">
    <citation type="submission" date="2017-06" db="EMBL/GenBank/DDBJ databases">
        <authorList>
            <person name="Varghese N."/>
            <person name="Submissions S."/>
        </authorList>
    </citation>
    <scope>NUCLEOTIDE SEQUENCE [LARGE SCALE GENOMIC DNA]</scope>
    <source>
        <strain evidence="3">SCA</strain>
    </source>
</reference>
<dbReference type="AlphaFoldDB" id="A0A239AM70"/>
<name>A0A239AM70_9FIRM</name>
<organism evidence="2 3">
    <name type="scientific">Anaerovirgula multivorans</name>
    <dbReference type="NCBI Taxonomy" id="312168"/>
    <lineage>
        <taxon>Bacteria</taxon>
        <taxon>Bacillati</taxon>
        <taxon>Bacillota</taxon>
        <taxon>Clostridia</taxon>
        <taxon>Peptostreptococcales</taxon>
        <taxon>Natronincolaceae</taxon>
        <taxon>Anaerovirgula</taxon>
    </lineage>
</organism>
<dbReference type="Pfam" id="PF03374">
    <property type="entry name" value="ANT"/>
    <property type="match status" value="1"/>
</dbReference>
<accession>A0A239AM70</accession>
<gene>
    <name evidence="2" type="ORF">SAMN05446037_1002112</name>
</gene>
<dbReference type="InterPro" id="IPR005039">
    <property type="entry name" value="Ant_C"/>
</dbReference>
<feature type="domain" description="Bro-N" evidence="1">
    <location>
        <begin position="2"/>
        <end position="104"/>
    </location>
</feature>
<keyword evidence="3" id="KW-1185">Reference proteome</keyword>
<evidence type="ECO:0000313" key="3">
    <source>
        <dbReference type="Proteomes" id="UP000198304"/>
    </source>
</evidence>
<dbReference type="Proteomes" id="UP000198304">
    <property type="component" value="Unassembled WGS sequence"/>
</dbReference>
<dbReference type="EMBL" id="FZOJ01000002">
    <property type="protein sequence ID" value="SNR96154.1"/>
    <property type="molecule type" value="Genomic_DNA"/>
</dbReference>
<dbReference type="PANTHER" id="PTHR36180:SF2">
    <property type="entry name" value="BRO FAMILY PROTEIN"/>
    <property type="match status" value="1"/>
</dbReference>
<evidence type="ECO:0000313" key="2">
    <source>
        <dbReference type="EMBL" id="SNR96154.1"/>
    </source>
</evidence>
<dbReference type="InterPro" id="IPR003497">
    <property type="entry name" value="BRO_N_domain"/>
</dbReference>
<dbReference type="GO" id="GO:0003677">
    <property type="term" value="F:DNA binding"/>
    <property type="evidence" value="ECO:0007669"/>
    <property type="project" value="InterPro"/>
</dbReference>
<sequence>MMKELQIFKNQEFGQVRVLEKDGEPWFVAKDVCEILEIKNTTDALKRLDNDEVTRLNLGGLSGDSNLVNEYGLYSLVLGSRKKEAKKFKRWITHEVIPSIRKHGAYMTTETIEKTLNDPDFIIGLATKLKEEQERNKMLQDKIVEDKPFTNFGKSIAHSSDCITIGEFAKVLRNKGINIGRNRLFDWLRDNSFLIKTGRERNNPQQRYVEQGLFQIKESVIHAIDGDMVRTTTLLTGKGQMYFLNKLQQIAS</sequence>